<dbReference type="SUPFAM" id="SSF55874">
    <property type="entry name" value="ATPase domain of HSP90 chaperone/DNA topoisomerase II/histidine kinase"/>
    <property type="match status" value="1"/>
</dbReference>
<reference evidence="4" key="3">
    <citation type="submission" date="2024-06" db="EMBL/GenBank/DDBJ databases">
        <authorList>
            <person name="Zeng C."/>
        </authorList>
    </citation>
    <scope>NUCLEOTIDE SEQUENCE [LARGE SCALE GENOMIC DNA]</scope>
    <source>
        <strain evidence="4">ZCY20-5</strain>
    </source>
</reference>
<feature type="domain" description="Sensor histidine kinase NatK-like C-terminal" evidence="2">
    <location>
        <begin position="325"/>
        <end position="429"/>
    </location>
</feature>
<keyword evidence="1" id="KW-0472">Membrane</keyword>
<dbReference type="EMBL" id="CP135996">
    <property type="protein sequence ID" value="WOC32664.1"/>
    <property type="molecule type" value="Genomic_DNA"/>
</dbReference>
<gene>
    <name evidence="3" type="ORF">PXC00_01980</name>
</gene>
<feature type="transmembrane region" description="Helical" evidence="1">
    <location>
        <begin position="86"/>
        <end position="106"/>
    </location>
</feature>
<name>A0AA97DAB3_9FIRM</name>
<dbReference type="AlphaFoldDB" id="A0AA97DAB3"/>
<accession>A0AA97DAB3</accession>
<reference evidence="4" key="1">
    <citation type="submission" date="2024-06" db="EMBL/GenBank/DDBJ databases">
        <title>Caproicibacterium argilliputei sp. nov, a novel caproic acid producing anaerobic bacterium isolated from pit mud.</title>
        <authorList>
            <person name="Zeng C."/>
        </authorList>
    </citation>
    <scope>NUCLEOTIDE SEQUENCE [LARGE SCALE GENOMIC DNA]</scope>
    <source>
        <strain evidence="4">ZCY20-5</strain>
    </source>
</reference>
<organism evidence="3 4">
    <name type="scientific">Caproicibacterium argilliputei</name>
    <dbReference type="NCBI Taxonomy" id="3030016"/>
    <lineage>
        <taxon>Bacteria</taxon>
        <taxon>Bacillati</taxon>
        <taxon>Bacillota</taxon>
        <taxon>Clostridia</taxon>
        <taxon>Eubacteriales</taxon>
        <taxon>Oscillospiraceae</taxon>
        <taxon>Caproicibacterium</taxon>
    </lineage>
</organism>
<feature type="transmembrane region" description="Helical" evidence="1">
    <location>
        <begin position="155"/>
        <end position="173"/>
    </location>
</feature>
<dbReference type="InterPro" id="IPR036890">
    <property type="entry name" value="HATPase_C_sf"/>
</dbReference>
<dbReference type="InterPro" id="IPR032834">
    <property type="entry name" value="NatK-like_C"/>
</dbReference>
<protein>
    <submittedName>
        <fullName evidence="3">GHKL domain-containing protein</fullName>
    </submittedName>
</protein>
<feature type="transmembrane region" description="Helical" evidence="1">
    <location>
        <begin position="33"/>
        <end position="51"/>
    </location>
</feature>
<dbReference type="PANTHER" id="PTHR40448">
    <property type="entry name" value="TWO-COMPONENT SENSOR HISTIDINE KINASE"/>
    <property type="match status" value="1"/>
</dbReference>
<evidence type="ECO:0000259" key="2">
    <source>
        <dbReference type="Pfam" id="PF14501"/>
    </source>
</evidence>
<feature type="transmembrane region" description="Helical" evidence="1">
    <location>
        <begin position="118"/>
        <end position="143"/>
    </location>
</feature>
<keyword evidence="1" id="KW-1133">Transmembrane helix</keyword>
<dbReference type="Proteomes" id="UP001300604">
    <property type="component" value="Chromosome"/>
</dbReference>
<dbReference type="Gene3D" id="3.30.565.10">
    <property type="entry name" value="Histidine kinase-like ATPase, C-terminal domain"/>
    <property type="match status" value="1"/>
</dbReference>
<evidence type="ECO:0000256" key="1">
    <source>
        <dbReference type="SAM" id="Phobius"/>
    </source>
</evidence>
<reference evidence="3 4" key="2">
    <citation type="submission" date="2024-06" db="EMBL/GenBank/DDBJ databases">
        <title>Caproicibacterium argilliputei sp. nov, a novel caproic acid producing anaerobic bacterium isolated from pit mud.</title>
        <authorList>
            <person name="Xia S."/>
        </authorList>
    </citation>
    <scope>NUCLEOTIDE SEQUENCE [LARGE SCALE GENOMIC DNA]</scope>
    <source>
        <strain evidence="3 4">ZCY20-5</strain>
    </source>
</reference>
<dbReference type="GO" id="GO:0042802">
    <property type="term" value="F:identical protein binding"/>
    <property type="evidence" value="ECO:0007669"/>
    <property type="project" value="TreeGrafter"/>
</dbReference>
<evidence type="ECO:0000313" key="4">
    <source>
        <dbReference type="Proteomes" id="UP001300604"/>
    </source>
</evidence>
<keyword evidence="1" id="KW-0812">Transmembrane</keyword>
<feature type="transmembrane region" description="Helical" evidence="1">
    <location>
        <begin position="185"/>
        <end position="207"/>
    </location>
</feature>
<evidence type="ECO:0000313" key="3">
    <source>
        <dbReference type="EMBL" id="WOC32664.1"/>
    </source>
</evidence>
<dbReference type="PANTHER" id="PTHR40448:SF1">
    <property type="entry name" value="TWO-COMPONENT SENSOR HISTIDINE KINASE"/>
    <property type="match status" value="1"/>
</dbReference>
<keyword evidence="4" id="KW-1185">Reference proteome</keyword>
<dbReference type="KEGG" id="carl:PXC00_01980"/>
<feature type="transmembrane region" description="Helical" evidence="1">
    <location>
        <begin position="6"/>
        <end position="26"/>
    </location>
</feature>
<feature type="transmembrane region" description="Helical" evidence="1">
    <location>
        <begin position="57"/>
        <end position="74"/>
    </location>
</feature>
<sequence length="445" mass="50237">MIKTLFVFLLYAVEAVIVTNYFHCVFQRRRSAAVTAVSVCVGYAVLFGVYFLNNPAVNFTVFTGINLGLLLLNYSCKVWSAIFHSAVLSLFMFLSELILLFFSAAWGKATGTPSDSVYALVLDAALSKLIFLILCQIAARVAVRENKGLKFPPRSLGLYLLPLVTFILLNAIYRLSVEERLPAQYDATLCLSSILLMFANIVVFMIYESLIQSSRKMTELQLAAQKETIDHAYYSILQEQYENSRMLVHDIKNHLTAIDTLACGPNPTEVHDYVQSIFEHYQLSSRLPFSGNRMMDVICNQKQTQCAREGIAITFRNEGVRLDFMNDVDLCALLGNLLDNAIESCRASAGKSIAVSFYRKNDTFLVISMQNSCDRRPQVRNHRLVSRKKDCAAHGIGMLSIEKSIKKYHGTMDYYYEEDKKIFHTNIIFPASVQKKAAQNSTLKN</sequence>
<proteinExistence type="predicted"/>
<dbReference type="CDD" id="cd16935">
    <property type="entry name" value="HATPase_AgrC-ComD-like"/>
    <property type="match status" value="1"/>
</dbReference>
<dbReference type="RefSeq" id="WP_275846135.1">
    <property type="nucleotide sequence ID" value="NZ_CP135996.1"/>
</dbReference>
<dbReference type="Pfam" id="PF14501">
    <property type="entry name" value="HATPase_c_5"/>
    <property type="match status" value="1"/>
</dbReference>